<evidence type="ECO:0000313" key="11">
    <source>
        <dbReference type="EMBL" id="ABK20876.1"/>
    </source>
</evidence>
<feature type="region of interest" description="Disordered" evidence="10">
    <location>
        <begin position="28"/>
        <end position="65"/>
    </location>
</feature>
<evidence type="ECO:0000256" key="8">
    <source>
        <dbReference type="ARBA" id="ARBA00023242"/>
    </source>
</evidence>
<evidence type="ECO:0000256" key="7">
    <source>
        <dbReference type="ARBA" id="ARBA00022786"/>
    </source>
</evidence>
<dbReference type="InterPro" id="IPR008401">
    <property type="entry name" value="Apc13"/>
</dbReference>
<dbReference type="PANTHER" id="PTHR28672:SF1">
    <property type="entry name" value="ANAPHASE-PROMOTING COMPLEX SUBUNIT 13"/>
    <property type="match status" value="1"/>
</dbReference>
<dbReference type="AlphaFoldDB" id="A9NJR5"/>
<dbReference type="GO" id="GO:0005680">
    <property type="term" value="C:anaphase-promoting complex"/>
    <property type="evidence" value="ECO:0007669"/>
    <property type="project" value="InterPro"/>
</dbReference>
<dbReference type="GO" id="GO:0070979">
    <property type="term" value="P:protein K11-linked ubiquitination"/>
    <property type="evidence" value="ECO:0007669"/>
    <property type="project" value="TreeGrafter"/>
</dbReference>
<evidence type="ECO:0000256" key="3">
    <source>
        <dbReference type="ARBA" id="ARBA00006940"/>
    </source>
</evidence>
<keyword evidence="8" id="KW-0539">Nucleus</keyword>
<dbReference type="EMBL" id="EF081472">
    <property type="protein sequence ID" value="ABK20876.1"/>
    <property type="molecule type" value="mRNA"/>
</dbReference>
<evidence type="ECO:0000256" key="10">
    <source>
        <dbReference type="SAM" id="MobiDB-lite"/>
    </source>
</evidence>
<proteinExistence type="evidence at transcript level"/>
<keyword evidence="5" id="KW-0132">Cell division</keyword>
<organism evidence="11">
    <name type="scientific">Picea sitchensis</name>
    <name type="common">Sitka spruce</name>
    <name type="synonym">Pinus sitchensis</name>
    <dbReference type="NCBI Taxonomy" id="3332"/>
    <lineage>
        <taxon>Eukaryota</taxon>
        <taxon>Viridiplantae</taxon>
        <taxon>Streptophyta</taxon>
        <taxon>Embryophyta</taxon>
        <taxon>Tracheophyta</taxon>
        <taxon>Spermatophyta</taxon>
        <taxon>Pinopsida</taxon>
        <taxon>Pinidae</taxon>
        <taxon>Conifers I</taxon>
        <taxon>Pinales</taxon>
        <taxon>Pinaceae</taxon>
        <taxon>Picea</taxon>
    </lineage>
</organism>
<evidence type="ECO:0000256" key="2">
    <source>
        <dbReference type="ARBA" id="ARBA00004906"/>
    </source>
</evidence>
<protein>
    <recommendedName>
        <fullName evidence="4">Anaphase-promoting complex subunit 13</fullName>
    </recommendedName>
</protein>
<keyword evidence="6" id="KW-0498">Mitosis</keyword>
<dbReference type="GO" id="GO:0051301">
    <property type="term" value="P:cell division"/>
    <property type="evidence" value="ECO:0007669"/>
    <property type="project" value="UniProtKB-KW"/>
</dbReference>
<evidence type="ECO:0000256" key="4">
    <source>
        <dbReference type="ARBA" id="ARBA00013935"/>
    </source>
</evidence>
<evidence type="ECO:0000256" key="6">
    <source>
        <dbReference type="ARBA" id="ARBA00022776"/>
    </source>
</evidence>
<evidence type="ECO:0000256" key="5">
    <source>
        <dbReference type="ARBA" id="ARBA00022618"/>
    </source>
</evidence>
<comment type="subcellular location">
    <subcellularLocation>
        <location evidence="1">Nucleus</location>
    </subcellularLocation>
</comment>
<evidence type="ECO:0000256" key="1">
    <source>
        <dbReference type="ARBA" id="ARBA00004123"/>
    </source>
</evidence>
<comment type="pathway">
    <text evidence="2">Protein modification; protein ubiquitination.</text>
</comment>
<keyword evidence="9" id="KW-0131">Cell cycle</keyword>
<dbReference type="PANTHER" id="PTHR28672">
    <property type="entry name" value="ANAPHASE-PROMOTING COMPLEX SUBUNIT 13"/>
    <property type="match status" value="1"/>
</dbReference>
<comment type="similarity">
    <text evidence="3">Belongs to the APC13 family.</text>
</comment>
<name>A9NJR5_PICSI</name>
<keyword evidence="7" id="KW-0833">Ubl conjugation pathway</keyword>
<reference evidence="11" key="1">
    <citation type="journal article" date="2008" name="BMC Genomics">
        <title>A conifer genomics resource of 200,000 spruce (Picea spp.) ESTs and 6,464 high-quality, sequence-finished full-length cDNAs for Sitka spruce (Picea sitchensis).</title>
        <authorList>
            <person name="Ralph S.G."/>
            <person name="Chun H.J."/>
            <person name="Kolosova N."/>
            <person name="Cooper D."/>
            <person name="Oddy C."/>
            <person name="Ritland C.E."/>
            <person name="Kirkpatrick R."/>
            <person name="Moore R."/>
            <person name="Barber S."/>
            <person name="Holt R.A."/>
            <person name="Jones S.J."/>
            <person name="Marra M.A."/>
            <person name="Douglas C.J."/>
            <person name="Ritland K."/>
            <person name="Bohlmann J."/>
        </authorList>
    </citation>
    <scope>NUCLEOTIDE SEQUENCE</scope>
    <source>
        <tissue evidence="11">Green portion of the leader tissue</tissue>
    </source>
</reference>
<evidence type="ECO:0000256" key="9">
    <source>
        <dbReference type="ARBA" id="ARBA00023306"/>
    </source>
</evidence>
<accession>A9NJR5</accession>
<sequence>MAELSMGVLIDIVDEEWMRDTLDDDDVPLPPGMAPLPDEIEDAGQEELPQGSEDKWQDLALHTIK</sequence>